<organism evidence="1 2">
    <name type="scientific">Frigoriglobus tundricola</name>
    <dbReference type="NCBI Taxonomy" id="2774151"/>
    <lineage>
        <taxon>Bacteria</taxon>
        <taxon>Pseudomonadati</taxon>
        <taxon>Planctomycetota</taxon>
        <taxon>Planctomycetia</taxon>
        <taxon>Gemmatales</taxon>
        <taxon>Gemmataceae</taxon>
        <taxon>Frigoriglobus</taxon>
    </lineage>
</organism>
<evidence type="ECO:0000313" key="1">
    <source>
        <dbReference type="EMBL" id="QJW95334.1"/>
    </source>
</evidence>
<dbReference type="InterPro" id="IPR032675">
    <property type="entry name" value="LRR_dom_sf"/>
</dbReference>
<dbReference type="AlphaFoldDB" id="A0A6M5YPB9"/>
<proteinExistence type="predicted"/>
<reference evidence="2" key="1">
    <citation type="submission" date="2020-05" db="EMBL/GenBank/DDBJ databases">
        <title>Frigoriglobus tundricola gen. nov., sp. nov., a psychrotolerant cellulolytic planctomycete of the family Gemmataceae with two divergent copies of 16S rRNA gene.</title>
        <authorList>
            <person name="Kulichevskaya I.S."/>
            <person name="Ivanova A.A."/>
            <person name="Naumoff D.G."/>
            <person name="Beletsky A.V."/>
            <person name="Rijpstra W.I.C."/>
            <person name="Sinninghe Damste J.S."/>
            <person name="Mardanov A.V."/>
            <person name="Ravin N.V."/>
            <person name="Dedysh S.N."/>
        </authorList>
    </citation>
    <scope>NUCLEOTIDE SEQUENCE [LARGE SCALE GENOMIC DNA]</scope>
    <source>
        <strain evidence="2">PL17</strain>
    </source>
</reference>
<keyword evidence="2" id="KW-1185">Reference proteome</keyword>
<sequence>MTDETALLRVIAAHPDEDTPRLAYADWFEEHGNPDRAAFIRGQIELARLETDSLHRRAVAFQCRTLLDTHEEDWLDPRDAFSFDWNWARGFVETFTTSPADLDVQDSALFRTHPFRRLWLWELNGSADGVELIPAGNALTALDLIGNNLNVNQLKKLAKAKHLPHLRELGLMFNALRDTAVKVLCGEPFFQTLDLIRLGANPFTDRGRDQLRAHFGARVTFAHDREPDRLYAIRDDFFNVGWGTEFTQFFLLAGEHQQRLAVFDHAGNLLRTEDRDVPHPVGADYHKRAINREAARDGWLEELGYRSETIKVKRFQFADAVGLTPFNTWADVFDGREAGPYDIRGSLTRWLEEGQYRFTVGGNDHWLDRSGEMTAL</sequence>
<dbReference type="KEGG" id="ftj:FTUN_2881"/>
<dbReference type="InterPro" id="IPR014338">
    <property type="entry name" value="CHP02996_rpt-companion-dom"/>
</dbReference>
<dbReference type="EMBL" id="CP053452">
    <property type="protein sequence ID" value="QJW95334.1"/>
    <property type="molecule type" value="Genomic_DNA"/>
</dbReference>
<dbReference type="NCBIfam" id="TIGR02996">
    <property type="entry name" value="rpt_mate_G_obs"/>
    <property type="match status" value="1"/>
</dbReference>
<protein>
    <submittedName>
        <fullName evidence="1">Uncharacterized protein</fullName>
    </submittedName>
</protein>
<dbReference type="RefSeq" id="WP_171471137.1">
    <property type="nucleotide sequence ID" value="NZ_CP053452.2"/>
</dbReference>
<accession>A0A6M5YPB9</accession>
<name>A0A6M5YPB9_9BACT</name>
<evidence type="ECO:0000313" key="2">
    <source>
        <dbReference type="Proteomes" id="UP000503447"/>
    </source>
</evidence>
<dbReference type="Gene3D" id="3.80.10.10">
    <property type="entry name" value="Ribonuclease Inhibitor"/>
    <property type="match status" value="1"/>
</dbReference>
<dbReference type="SUPFAM" id="SSF52047">
    <property type="entry name" value="RNI-like"/>
    <property type="match status" value="1"/>
</dbReference>
<gene>
    <name evidence="1" type="ORF">FTUN_2881</name>
</gene>
<dbReference type="Proteomes" id="UP000503447">
    <property type="component" value="Chromosome"/>
</dbReference>